<reference evidence="2" key="1">
    <citation type="submission" date="2021-06" db="EMBL/GenBank/DDBJ databases">
        <title>Updating the genus Pseudomonas: Description of 43 new species and partition of the Pseudomonas putida group.</title>
        <authorList>
            <person name="Girard L."/>
            <person name="Lood C."/>
            <person name="Vandamme P."/>
            <person name="Rokni-Zadeh H."/>
            <person name="van Noort V."/>
            <person name="Hofte M."/>
            <person name="Lavigne R."/>
            <person name="De Mot R."/>
        </authorList>
    </citation>
    <scope>NUCLEOTIDE SEQUENCE</scope>
    <source>
        <strain evidence="2">CMR12a</strain>
    </source>
</reference>
<protein>
    <submittedName>
        <fullName evidence="2">VOC family protein</fullName>
    </submittedName>
</protein>
<dbReference type="CDD" id="cd06588">
    <property type="entry name" value="PhnB_like"/>
    <property type="match status" value="1"/>
</dbReference>
<dbReference type="Gene3D" id="3.10.180.10">
    <property type="entry name" value="2,3-Dihydroxybiphenyl 1,2-Dioxygenase, domain 1"/>
    <property type="match status" value="1"/>
</dbReference>
<dbReference type="RefSeq" id="WP_068586751.1">
    <property type="nucleotide sequence ID" value="NZ_CP027706.1"/>
</dbReference>
<dbReference type="SUPFAM" id="SSF54593">
    <property type="entry name" value="Glyoxalase/Bleomycin resistance protein/Dihydroxybiphenyl dioxygenase"/>
    <property type="match status" value="1"/>
</dbReference>
<dbReference type="PANTHER" id="PTHR33990">
    <property type="entry name" value="PROTEIN YJDN-RELATED"/>
    <property type="match status" value="1"/>
</dbReference>
<dbReference type="InterPro" id="IPR029068">
    <property type="entry name" value="Glyas_Bleomycin-R_OHBP_Dase"/>
</dbReference>
<proteinExistence type="predicted"/>
<dbReference type="InterPro" id="IPR028973">
    <property type="entry name" value="PhnB-like"/>
</dbReference>
<evidence type="ECO:0000313" key="3">
    <source>
        <dbReference type="Proteomes" id="UP000693952"/>
    </source>
</evidence>
<evidence type="ECO:0000313" key="2">
    <source>
        <dbReference type="EMBL" id="QXH43379.1"/>
    </source>
</evidence>
<dbReference type="Proteomes" id="UP000693952">
    <property type="component" value="Chromosome"/>
</dbReference>
<dbReference type="Pfam" id="PF06983">
    <property type="entry name" value="3-dmu-9_3-mt"/>
    <property type="match status" value="1"/>
</dbReference>
<gene>
    <name evidence="2" type="ORF">KSS89_14530</name>
</gene>
<sequence>MQRIQTITPCLWFDHQAQEAAQFYCSIFERSRITHVSHYGKAGFEFHGRPEGSVMSVVFELDGQAFTALNGGPAFTFNEAISLQVHCRSQAELDHYWNALGFGGPPEAQRCGWLKDRFGLSWQIVPQALAQMMCDPDPSRSQRVMQALLGMRKLDIQRLQRAFDGKS</sequence>
<keyword evidence="3" id="KW-1185">Reference proteome</keyword>
<dbReference type="PANTHER" id="PTHR33990:SF2">
    <property type="entry name" value="PHNB-LIKE DOMAIN-CONTAINING PROTEIN"/>
    <property type="match status" value="1"/>
</dbReference>
<dbReference type="InterPro" id="IPR009725">
    <property type="entry name" value="3_dmu_93_MTrfase"/>
</dbReference>
<feature type="domain" description="PhnB-like" evidence="1">
    <location>
        <begin position="6"/>
        <end position="125"/>
    </location>
</feature>
<accession>A0ABX8MVW3</accession>
<name>A0ABX8MVW3_9PSED</name>
<dbReference type="EMBL" id="CP077074">
    <property type="protein sequence ID" value="QXH43379.1"/>
    <property type="molecule type" value="Genomic_DNA"/>
</dbReference>
<evidence type="ECO:0000259" key="1">
    <source>
        <dbReference type="Pfam" id="PF06983"/>
    </source>
</evidence>
<dbReference type="PIRSF" id="PIRSF021700">
    <property type="entry name" value="3_dmu_93_MTrfase"/>
    <property type="match status" value="1"/>
</dbReference>
<organism evidence="2 3">
    <name type="scientific">Pseudomonas sessilinigenes</name>
    <dbReference type="NCBI Taxonomy" id="658629"/>
    <lineage>
        <taxon>Bacteria</taxon>
        <taxon>Pseudomonadati</taxon>
        <taxon>Pseudomonadota</taxon>
        <taxon>Gammaproteobacteria</taxon>
        <taxon>Pseudomonadales</taxon>
        <taxon>Pseudomonadaceae</taxon>
        <taxon>Pseudomonas</taxon>
    </lineage>
</organism>